<evidence type="ECO:0000256" key="2">
    <source>
        <dbReference type="ARBA" id="ARBA00022490"/>
    </source>
</evidence>
<dbReference type="GO" id="GO:0016776">
    <property type="term" value="F:phosphotransferase activity, phosphate group as acceptor"/>
    <property type="evidence" value="ECO:0007669"/>
    <property type="project" value="InterPro"/>
</dbReference>
<dbReference type="GO" id="GO:0005634">
    <property type="term" value="C:nucleus"/>
    <property type="evidence" value="ECO:0007669"/>
    <property type="project" value="UniProtKB-SubCell"/>
</dbReference>
<comment type="domain">
    <text evidence="10">Consists of three domains, a large central CORE domain and two small peripheral domains, NMPbind and LID, which undergo movements during catalysis. The LID domain closes over the site of phosphoryl transfer upon ATP binding. Assembling and dissambling the active center during each catalytic cycle provides an effective means to prevent ATP hydrolysis.</text>
</comment>
<feature type="binding site" evidence="10">
    <location>
        <position position="176"/>
    </location>
    <ligand>
        <name>ATP</name>
        <dbReference type="ChEBI" id="CHEBI:30616"/>
    </ligand>
</feature>
<dbReference type="EMBL" id="HBEO01015288">
    <property type="protein sequence ID" value="CAD8483967.1"/>
    <property type="molecule type" value="Transcribed_RNA"/>
</dbReference>
<evidence type="ECO:0000256" key="6">
    <source>
        <dbReference type="ARBA" id="ARBA00022840"/>
    </source>
</evidence>
<comment type="catalytic activity">
    <reaction evidence="10">
        <text>CMP + ATP = CDP + ADP</text>
        <dbReference type="Rhea" id="RHEA:11600"/>
        <dbReference type="ChEBI" id="CHEBI:30616"/>
        <dbReference type="ChEBI" id="CHEBI:58069"/>
        <dbReference type="ChEBI" id="CHEBI:60377"/>
        <dbReference type="ChEBI" id="CHEBI:456216"/>
        <dbReference type="EC" id="2.7.4.14"/>
    </reaction>
</comment>
<dbReference type="AlphaFoldDB" id="A0A7S0EFZ4"/>
<feature type="region of interest" description="LID" evidence="10">
    <location>
        <begin position="130"/>
        <end position="140"/>
    </location>
</feature>
<dbReference type="NCBIfam" id="TIGR01359">
    <property type="entry name" value="UMP_CMP_kin_fam"/>
    <property type="match status" value="1"/>
</dbReference>
<comment type="subcellular location">
    <subcellularLocation>
        <location evidence="10">Cytoplasm</location>
    </subcellularLocation>
    <subcellularLocation>
        <location evidence="10">Nucleus</location>
    </subcellularLocation>
    <subcellularLocation>
        <location evidence="1">Plastid</location>
        <location evidence="1">Chloroplast</location>
    </subcellularLocation>
</comment>
<dbReference type="InterPro" id="IPR027417">
    <property type="entry name" value="P-loop_NTPase"/>
</dbReference>
<comment type="cofactor">
    <cofactor evidence="10">
        <name>Mg(2+)</name>
        <dbReference type="ChEBI" id="CHEBI:18420"/>
    </cofactor>
    <text evidence="10">Binds 1 Mg(2+) ion per monomer.</text>
</comment>
<dbReference type="EC" id="2.7.4.14" evidence="10"/>
<dbReference type="HAMAP" id="MF_00235">
    <property type="entry name" value="Adenylate_kinase_Adk"/>
    <property type="match status" value="1"/>
</dbReference>
<dbReference type="CDD" id="cd01428">
    <property type="entry name" value="ADK"/>
    <property type="match status" value="1"/>
</dbReference>
<keyword evidence="4 10" id="KW-0547">Nucleotide-binding</keyword>
<comment type="caution">
    <text evidence="10">Lacks conserved residue(s) required for the propagation of feature annotation.</text>
</comment>
<evidence type="ECO:0000256" key="10">
    <source>
        <dbReference type="HAMAP-Rule" id="MF_03172"/>
    </source>
</evidence>
<comment type="function">
    <text evidence="10">Catalyzes the phosphorylation of pyrimidine nucleoside monophosphates at the expense of ATP. Plays an important role in de novo pyrimidine nucleotide biosynthesis. Has preference for UMP and CMP as phosphate acceptors.</text>
</comment>
<dbReference type="SUPFAM" id="SSF52540">
    <property type="entry name" value="P-loop containing nucleoside triphosphate hydrolases"/>
    <property type="match status" value="1"/>
</dbReference>
<evidence type="ECO:0000256" key="1">
    <source>
        <dbReference type="ARBA" id="ARBA00004229"/>
    </source>
</evidence>
<feature type="binding site" evidence="10">
    <location>
        <begin position="16"/>
        <end position="21"/>
    </location>
    <ligand>
        <name>ATP</name>
        <dbReference type="ChEBI" id="CHEBI:30616"/>
    </ligand>
</feature>
<comment type="catalytic activity">
    <reaction evidence="10">
        <text>dCMP + ATP = dCDP + ADP</text>
        <dbReference type="Rhea" id="RHEA:25094"/>
        <dbReference type="ChEBI" id="CHEBI:30616"/>
        <dbReference type="ChEBI" id="CHEBI:57566"/>
        <dbReference type="ChEBI" id="CHEBI:58593"/>
        <dbReference type="ChEBI" id="CHEBI:456216"/>
        <dbReference type="EC" id="2.7.4.14"/>
    </reaction>
</comment>
<dbReference type="GO" id="GO:0009123">
    <property type="term" value="P:nucleoside monophosphate metabolic process"/>
    <property type="evidence" value="ECO:0007669"/>
    <property type="project" value="UniProtKB-ARBA"/>
</dbReference>
<evidence type="ECO:0000256" key="7">
    <source>
        <dbReference type="ARBA" id="ARBA00022975"/>
    </source>
</evidence>
<evidence type="ECO:0000313" key="11">
    <source>
        <dbReference type="EMBL" id="CAD8483967.1"/>
    </source>
</evidence>
<feature type="binding site" evidence="10">
    <location>
        <position position="131"/>
    </location>
    <ligand>
        <name>ATP</name>
        <dbReference type="ChEBI" id="CHEBI:30616"/>
    </ligand>
</feature>
<dbReference type="PANTHER" id="PTHR23359">
    <property type="entry name" value="NUCLEOTIDE KINASE"/>
    <property type="match status" value="1"/>
</dbReference>
<dbReference type="Pfam" id="PF00406">
    <property type="entry name" value="ADK"/>
    <property type="match status" value="1"/>
</dbReference>
<evidence type="ECO:0000256" key="5">
    <source>
        <dbReference type="ARBA" id="ARBA00022777"/>
    </source>
</evidence>
<keyword evidence="5 10" id="KW-0418">Kinase</keyword>
<dbReference type="Gene3D" id="3.40.50.300">
    <property type="entry name" value="P-loop containing nucleotide triphosphate hydrolases"/>
    <property type="match status" value="1"/>
</dbReference>
<dbReference type="HAMAP" id="MF_03172">
    <property type="entry name" value="Adenylate_kinase_UMP_CMP_kin"/>
    <property type="match status" value="1"/>
</dbReference>
<dbReference type="PRINTS" id="PR00094">
    <property type="entry name" value="ADENYLTKNASE"/>
</dbReference>
<dbReference type="InterPro" id="IPR033690">
    <property type="entry name" value="Adenylat_kinase_CS"/>
</dbReference>
<dbReference type="GO" id="GO:0006221">
    <property type="term" value="P:pyrimidine nucleotide biosynthetic process"/>
    <property type="evidence" value="ECO:0007669"/>
    <property type="project" value="UniProtKB-UniRule"/>
</dbReference>
<feature type="binding site" evidence="10">
    <location>
        <position position="42"/>
    </location>
    <ligand>
        <name>a ribonucleoside 5'-phosphate</name>
        <dbReference type="ChEBI" id="CHEBI:58043"/>
    </ligand>
</feature>
<keyword evidence="8 10" id="KW-0539">Nucleus</keyword>
<keyword evidence="7 10" id="KW-0665">Pyrimidine biosynthesis</keyword>
<accession>A0A7S0EFZ4</accession>
<feature type="binding site" evidence="10">
    <location>
        <position position="137"/>
    </location>
    <ligand>
        <name>a ribonucleoside 5'-phosphate</name>
        <dbReference type="ChEBI" id="CHEBI:58043"/>
    </ligand>
</feature>
<reference evidence="11" key="1">
    <citation type="submission" date="2021-01" db="EMBL/GenBank/DDBJ databases">
        <authorList>
            <person name="Corre E."/>
            <person name="Pelletier E."/>
            <person name="Niang G."/>
            <person name="Scheremetjew M."/>
            <person name="Finn R."/>
            <person name="Kale V."/>
            <person name="Holt S."/>
            <person name="Cochrane G."/>
            <person name="Meng A."/>
            <person name="Brown T."/>
            <person name="Cohen L."/>
        </authorList>
    </citation>
    <scope>NUCLEOTIDE SEQUENCE</scope>
    <source>
        <strain evidence="11">CCMP325</strain>
    </source>
</reference>
<gene>
    <name evidence="11" type="ORF">HPHI1048_LOCUS10393</name>
</gene>
<evidence type="ECO:0000256" key="8">
    <source>
        <dbReference type="ARBA" id="ARBA00023242"/>
    </source>
</evidence>
<feature type="binding site" evidence="10">
    <location>
        <begin position="63"/>
        <end position="65"/>
    </location>
    <ligand>
        <name>a ribonucleoside 5'-phosphate</name>
        <dbReference type="ChEBI" id="CHEBI:58043"/>
    </ligand>
</feature>
<dbReference type="GO" id="GO:0006207">
    <property type="term" value="P:'de novo' pyrimidine nucleobase biosynthetic process"/>
    <property type="evidence" value="ECO:0007669"/>
    <property type="project" value="InterPro"/>
</dbReference>
<dbReference type="InterPro" id="IPR000850">
    <property type="entry name" value="Adenylat/UMP-CMP_kin"/>
</dbReference>
<dbReference type="InterPro" id="IPR006266">
    <property type="entry name" value="UMP_CMP_kinase"/>
</dbReference>
<feature type="binding site" evidence="10">
    <location>
        <position position="148"/>
    </location>
    <ligand>
        <name>a ribonucleoside 5'-phosphate</name>
        <dbReference type="ChEBI" id="CHEBI:58043"/>
    </ligand>
</feature>
<comment type="similarity">
    <text evidence="10">Belongs to the adenylate kinase family. UMP-CMP kinase subfamily.</text>
</comment>
<name>A0A7S0EFZ4_9CRYP</name>
<dbReference type="GO" id="GO:0009507">
    <property type="term" value="C:chloroplast"/>
    <property type="evidence" value="ECO:0007669"/>
    <property type="project" value="UniProtKB-SubCell"/>
</dbReference>
<dbReference type="GO" id="GO:0019205">
    <property type="term" value="F:nucleobase-containing compound kinase activity"/>
    <property type="evidence" value="ECO:0007669"/>
    <property type="project" value="InterPro"/>
</dbReference>
<dbReference type="PROSITE" id="PS00113">
    <property type="entry name" value="ADENYLATE_KINASE"/>
    <property type="match status" value="1"/>
</dbReference>
<keyword evidence="2 10" id="KW-0963">Cytoplasm</keyword>
<sequence>MDATKKTVVFVLGGPGAGKGTQCANIVKEFGWCHLSAGDLLRAERATGSANAELINTYIREGKIVPVEITVKLLLAAMEKSETKKFLIDGFPRSLNNYEGWYDVVGDDVHVAFCLFYECPEEELERRLLARAESSGRDDDNIESIRKRFKIFVEETMPVIDKFKAKDQLKLVSSVQSIEEVWGQTKVLFKDL</sequence>
<keyword evidence="6 10" id="KW-0067">ATP-binding</keyword>
<organism evidence="11">
    <name type="scientific">Hanusia phi</name>
    <dbReference type="NCBI Taxonomy" id="3032"/>
    <lineage>
        <taxon>Eukaryota</taxon>
        <taxon>Cryptophyceae</taxon>
        <taxon>Pyrenomonadales</taxon>
        <taxon>Geminigeraceae</taxon>
        <taxon>Hanusia</taxon>
    </lineage>
</organism>
<keyword evidence="3 10" id="KW-0808">Transferase</keyword>
<feature type="binding site" evidence="10">
    <location>
        <position position="97"/>
    </location>
    <ligand>
        <name>CMP</name>
        <dbReference type="ChEBI" id="CHEBI:60377"/>
    </ligand>
</feature>
<proteinExistence type="inferred from homology"/>
<feature type="binding site" evidence="10">
    <location>
        <begin position="90"/>
        <end position="93"/>
    </location>
    <ligand>
        <name>a ribonucleoside 5'-phosphate</name>
        <dbReference type="ChEBI" id="CHEBI:58043"/>
    </ligand>
</feature>
<comment type="catalytic activity">
    <reaction evidence="9 10">
        <text>UMP + ATP = UDP + ADP</text>
        <dbReference type="Rhea" id="RHEA:24400"/>
        <dbReference type="ChEBI" id="CHEBI:30616"/>
        <dbReference type="ChEBI" id="CHEBI:57865"/>
        <dbReference type="ChEBI" id="CHEBI:58223"/>
        <dbReference type="ChEBI" id="CHEBI:456216"/>
        <dbReference type="EC" id="2.7.4.14"/>
    </reaction>
</comment>
<dbReference type="GO" id="GO:0005524">
    <property type="term" value="F:ATP binding"/>
    <property type="evidence" value="ECO:0007669"/>
    <property type="project" value="UniProtKB-KW"/>
</dbReference>
<evidence type="ECO:0000256" key="3">
    <source>
        <dbReference type="ARBA" id="ARBA00022679"/>
    </source>
</evidence>
<comment type="subunit">
    <text evidence="10">Monomer.</text>
</comment>
<evidence type="ECO:0000256" key="9">
    <source>
        <dbReference type="ARBA" id="ARBA00048116"/>
    </source>
</evidence>
<evidence type="ECO:0000256" key="4">
    <source>
        <dbReference type="ARBA" id="ARBA00022741"/>
    </source>
</evidence>
<protein>
    <recommendedName>
        <fullName evidence="10">UMP-CMP kinase</fullName>
        <ecNumber evidence="10">2.7.4.14</ecNumber>
    </recommendedName>
    <alternativeName>
        <fullName evidence="10">Deoxycytidylate kinase</fullName>
        <shortName evidence="10">CK</shortName>
        <shortName evidence="10">dCMP kinase</shortName>
    </alternativeName>
    <alternativeName>
        <fullName evidence="10">Uridine monophosphate/cytidine monophosphate kinase</fullName>
        <shortName evidence="10">UMP/CMP kinase</shortName>
        <shortName evidence="10">UMP/CMPK</shortName>
    </alternativeName>
</protein>